<evidence type="ECO:0000313" key="3">
    <source>
        <dbReference type="Proteomes" id="UP000297890"/>
    </source>
</evidence>
<keyword evidence="1" id="KW-1133">Transmembrane helix</keyword>
<gene>
    <name evidence="2" type="ORF">E4680_04035</name>
</gene>
<dbReference type="EMBL" id="SRIO01000004">
    <property type="protein sequence ID" value="TFZ83394.1"/>
    <property type="molecule type" value="Genomic_DNA"/>
</dbReference>
<evidence type="ECO:0000313" key="2">
    <source>
        <dbReference type="EMBL" id="TFZ83394.1"/>
    </source>
</evidence>
<keyword evidence="1" id="KW-0472">Membrane</keyword>
<comment type="caution">
    <text evidence="2">The sequence shown here is derived from an EMBL/GenBank/DDBJ whole genome shotgun (WGS) entry which is preliminary data.</text>
</comment>
<reference evidence="2 3" key="1">
    <citation type="journal article" date="2019" name="ISME J.">
        <title>Candidatus Macondimonas diazotrophica, a novel gammaproteobacterial genus dominating crude-oil-contaminated coastal sediments.</title>
        <authorList>
            <person name="Karthikeyan S."/>
            <person name="Konstantinidis K."/>
        </authorList>
    </citation>
    <scope>NUCLEOTIDE SEQUENCE [LARGE SCALE GENOMIC DNA]</scope>
    <source>
        <strain evidence="2 3">KTK01</strain>
    </source>
</reference>
<accession>A0A4Z0FB36</accession>
<evidence type="ECO:0008006" key="4">
    <source>
        <dbReference type="Google" id="ProtNLM"/>
    </source>
</evidence>
<feature type="transmembrane region" description="Helical" evidence="1">
    <location>
        <begin position="107"/>
        <end position="127"/>
    </location>
</feature>
<organism evidence="2 3">
    <name type="scientific">Candidatus Macondimonas diazotrophica</name>
    <dbReference type="NCBI Taxonomy" id="2305248"/>
    <lineage>
        <taxon>Bacteria</taxon>
        <taxon>Pseudomonadati</taxon>
        <taxon>Pseudomonadota</taxon>
        <taxon>Gammaproteobacteria</taxon>
        <taxon>Chromatiales</taxon>
        <taxon>Ectothiorhodospiraceae</taxon>
        <taxon>Candidatus Macondimonas</taxon>
    </lineage>
</organism>
<feature type="transmembrane region" description="Helical" evidence="1">
    <location>
        <begin position="139"/>
        <end position="161"/>
    </location>
</feature>
<keyword evidence="3" id="KW-1185">Reference proteome</keyword>
<feature type="transmembrane region" description="Helical" evidence="1">
    <location>
        <begin position="31"/>
        <end position="56"/>
    </location>
</feature>
<protein>
    <recommendedName>
        <fullName evidence="4">Permease</fullName>
    </recommendedName>
</protein>
<keyword evidence="1" id="KW-0812">Transmembrane</keyword>
<feature type="transmembrane region" description="Helical" evidence="1">
    <location>
        <begin position="77"/>
        <end position="101"/>
    </location>
</feature>
<name>A0A4Z0FB36_9GAMM</name>
<dbReference type="Proteomes" id="UP000297890">
    <property type="component" value="Unassembled WGS sequence"/>
</dbReference>
<evidence type="ECO:0000256" key="1">
    <source>
        <dbReference type="SAM" id="Phobius"/>
    </source>
</evidence>
<proteinExistence type="predicted"/>
<dbReference type="OrthoDB" id="5797386at2"/>
<dbReference type="AlphaFoldDB" id="A0A4Z0FB36"/>
<sequence length="168" mass="17535">MGSSLLALTVLLAALMAVAHRRNRQLHREAALIAGAQLRLIALRLPLALLAASLLGKLLPQAVLANALGPQSGWWGIVLASGLGALLPGGPMVSFPFVILLKQAGMGFAPLVALMTAWSVLAIHRTLSFELPLMGSRFVLLRLLVSLPLPLIAGALAWLLAVPDAVPA</sequence>